<comment type="subcellular location">
    <subcellularLocation>
        <location evidence="1">Cell membrane</location>
        <topology evidence="1">Multi-pass membrane protein</topology>
    </subcellularLocation>
</comment>
<dbReference type="InterPro" id="IPR000390">
    <property type="entry name" value="Small_drug/metabolite_transptr"/>
</dbReference>
<feature type="domain" description="EamA" evidence="13">
    <location>
        <begin position="146"/>
        <end position="278"/>
    </location>
</feature>
<dbReference type="RefSeq" id="WP_064718950.1">
    <property type="nucleotide sequence ID" value="NZ_LXEV01000016.1"/>
</dbReference>
<feature type="transmembrane region" description="Helical" evidence="12">
    <location>
        <begin position="88"/>
        <end position="108"/>
    </location>
</feature>
<evidence type="ECO:0000256" key="5">
    <source>
        <dbReference type="ARBA" id="ARBA00022519"/>
    </source>
</evidence>
<feature type="transmembrane region" description="Helical" evidence="12">
    <location>
        <begin position="206"/>
        <end position="228"/>
    </location>
</feature>
<keyword evidence="15" id="KW-1185">Reference proteome</keyword>
<keyword evidence="10" id="KW-0443">Lipid metabolism</keyword>
<keyword evidence="11 12" id="KW-0472">Membrane</keyword>
<evidence type="ECO:0000256" key="4">
    <source>
        <dbReference type="ARBA" id="ARBA00022516"/>
    </source>
</evidence>
<feature type="domain" description="EamA" evidence="13">
    <location>
        <begin position="7"/>
        <end position="131"/>
    </location>
</feature>
<evidence type="ECO:0000256" key="8">
    <source>
        <dbReference type="ARBA" id="ARBA00022985"/>
    </source>
</evidence>
<keyword evidence="9 12" id="KW-1133">Transmembrane helix</keyword>
<keyword evidence="6" id="KW-0441">Lipid A biosynthesis</keyword>
<feature type="transmembrane region" description="Helical" evidence="12">
    <location>
        <begin position="6"/>
        <end position="23"/>
    </location>
</feature>
<evidence type="ECO:0000256" key="12">
    <source>
        <dbReference type="SAM" id="Phobius"/>
    </source>
</evidence>
<dbReference type="EMBL" id="LXEV01000016">
    <property type="protein sequence ID" value="OAT48476.1"/>
    <property type="molecule type" value="Genomic_DNA"/>
</dbReference>
<dbReference type="GO" id="GO:0009103">
    <property type="term" value="P:lipopolysaccharide biosynthetic process"/>
    <property type="evidence" value="ECO:0007669"/>
    <property type="project" value="UniProtKB-KW"/>
</dbReference>
<dbReference type="SUPFAM" id="SSF103481">
    <property type="entry name" value="Multidrug resistance efflux transporter EmrE"/>
    <property type="match status" value="2"/>
</dbReference>
<dbReference type="GO" id="GO:0022857">
    <property type="term" value="F:transmembrane transporter activity"/>
    <property type="evidence" value="ECO:0007669"/>
    <property type="project" value="InterPro"/>
</dbReference>
<feature type="transmembrane region" description="Helical" evidence="12">
    <location>
        <begin position="234"/>
        <end position="256"/>
    </location>
</feature>
<evidence type="ECO:0000313" key="15">
    <source>
        <dbReference type="Proteomes" id="UP000078250"/>
    </source>
</evidence>
<feature type="transmembrane region" description="Helical" evidence="12">
    <location>
        <begin position="145"/>
        <end position="162"/>
    </location>
</feature>
<evidence type="ECO:0000256" key="1">
    <source>
        <dbReference type="ARBA" id="ARBA00004651"/>
    </source>
</evidence>
<feature type="transmembrane region" description="Helical" evidence="12">
    <location>
        <begin position="58"/>
        <end position="76"/>
    </location>
</feature>
<evidence type="ECO:0000259" key="13">
    <source>
        <dbReference type="Pfam" id="PF00892"/>
    </source>
</evidence>
<dbReference type="InterPro" id="IPR037185">
    <property type="entry name" value="EmrE-like"/>
</dbReference>
<evidence type="ECO:0000256" key="3">
    <source>
        <dbReference type="ARBA" id="ARBA00022475"/>
    </source>
</evidence>
<reference evidence="14 15" key="1">
    <citation type="submission" date="2016-04" db="EMBL/GenBank/DDBJ databases">
        <title>ATOL: Assembling a taxonomically balanced genome-scale reconstruction of the evolutionary history of the Enterobacteriaceae.</title>
        <authorList>
            <person name="Plunkett G.III."/>
            <person name="Neeno-Eckwall E.C."/>
            <person name="Glasner J.D."/>
            <person name="Perna N.T."/>
        </authorList>
    </citation>
    <scope>NUCLEOTIDE SEQUENCE [LARGE SCALE GENOMIC DNA]</scope>
    <source>
        <strain evidence="14 15">ATCC 700826</strain>
    </source>
</reference>
<gene>
    <name evidence="14" type="ORF">M997_0938</name>
</gene>
<dbReference type="Proteomes" id="UP000078250">
    <property type="component" value="Unassembled WGS sequence"/>
</dbReference>
<name>A0AAJ3HTJ7_PROHU</name>
<evidence type="ECO:0000313" key="14">
    <source>
        <dbReference type="EMBL" id="OAT48476.1"/>
    </source>
</evidence>
<evidence type="ECO:0000256" key="2">
    <source>
        <dbReference type="ARBA" id="ARBA00022448"/>
    </source>
</evidence>
<evidence type="ECO:0000256" key="6">
    <source>
        <dbReference type="ARBA" id="ARBA00022556"/>
    </source>
</evidence>
<evidence type="ECO:0000256" key="11">
    <source>
        <dbReference type="ARBA" id="ARBA00023136"/>
    </source>
</evidence>
<dbReference type="Gene3D" id="1.10.3730.20">
    <property type="match status" value="2"/>
</dbReference>
<feature type="transmembrane region" description="Helical" evidence="12">
    <location>
        <begin position="114"/>
        <end position="133"/>
    </location>
</feature>
<keyword evidence="3" id="KW-1003">Cell membrane</keyword>
<dbReference type="AlphaFoldDB" id="A0AAJ3HTJ7"/>
<dbReference type="InterPro" id="IPR000620">
    <property type="entry name" value="EamA_dom"/>
</dbReference>
<sequence>MSITVFIAVLFAAIFHACWNALVKIGSDRFLGISLLTFFSGIVTLPALFWIGLPDIAAWKWIGLSVLFHIGYTLSLSRCYTLADFNQIYPISRGSAPLMTAFLGFLLFHEQLPTMGLVGILLIIAGIILISRSRQSTEFNLRKDALFFALLTALFTASYTLADGNGSRVGSSPLAYILWLFFLNGMVMYLLAWLRYRKNLNGKIKSYWKPAFFGGVMQLVSYGIVIWAMSHASIVLVAALRETSVLFAMLLSIYILKEQFNRKQLLACLVILVGIVAIKMG</sequence>
<dbReference type="PANTHER" id="PTHR30561">
    <property type="entry name" value="SMR FAMILY PROTON-DEPENDENT DRUG EFFLUX TRANSPORTER SUGE"/>
    <property type="match status" value="1"/>
</dbReference>
<keyword evidence="7 12" id="KW-0812">Transmembrane</keyword>
<organism evidence="14 15">
    <name type="scientific">Proteus hauseri ATCC 700826</name>
    <dbReference type="NCBI Taxonomy" id="1354271"/>
    <lineage>
        <taxon>Bacteria</taxon>
        <taxon>Pseudomonadati</taxon>
        <taxon>Pseudomonadota</taxon>
        <taxon>Gammaproteobacteria</taxon>
        <taxon>Enterobacterales</taxon>
        <taxon>Morganellaceae</taxon>
        <taxon>Proteus</taxon>
    </lineage>
</organism>
<dbReference type="Pfam" id="PF00892">
    <property type="entry name" value="EamA"/>
    <property type="match status" value="2"/>
</dbReference>
<keyword evidence="5" id="KW-0997">Cell inner membrane</keyword>
<feature type="transmembrane region" description="Helical" evidence="12">
    <location>
        <begin position="30"/>
        <end position="52"/>
    </location>
</feature>
<proteinExistence type="predicted"/>
<protein>
    <submittedName>
        <fullName evidence="14">Integral membrane protein</fullName>
    </submittedName>
</protein>
<comment type="caution">
    <text evidence="14">The sequence shown here is derived from an EMBL/GenBank/DDBJ whole genome shotgun (WGS) entry which is preliminary data.</text>
</comment>
<evidence type="ECO:0000256" key="10">
    <source>
        <dbReference type="ARBA" id="ARBA00023098"/>
    </source>
</evidence>
<accession>A0AAJ3HTJ7</accession>
<dbReference type="PANTHER" id="PTHR30561:SF9">
    <property type="entry name" value="4-AMINO-4-DEOXY-L-ARABINOSE-PHOSPHOUNDECAPRENOL FLIPPASE SUBUNIT ARNF-RELATED"/>
    <property type="match status" value="1"/>
</dbReference>
<feature type="transmembrane region" description="Helical" evidence="12">
    <location>
        <begin position="174"/>
        <end position="194"/>
    </location>
</feature>
<keyword evidence="4" id="KW-0444">Lipid biosynthesis</keyword>
<evidence type="ECO:0000256" key="9">
    <source>
        <dbReference type="ARBA" id="ARBA00022989"/>
    </source>
</evidence>
<dbReference type="GO" id="GO:0009245">
    <property type="term" value="P:lipid A biosynthetic process"/>
    <property type="evidence" value="ECO:0007669"/>
    <property type="project" value="UniProtKB-KW"/>
</dbReference>
<evidence type="ECO:0000256" key="7">
    <source>
        <dbReference type="ARBA" id="ARBA00022692"/>
    </source>
</evidence>
<keyword evidence="8" id="KW-0448">Lipopolysaccharide biosynthesis</keyword>
<keyword evidence="2" id="KW-0813">Transport</keyword>
<dbReference type="GO" id="GO:0005886">
    <property type="term" value="C:plasma membrane"/>
    <property type="evidence" value="ECO:0007669"/>
    <property type="project" value="UniProtKB-SubCell"/>
</dbReference>